<evidence type="ECO:0008006" key="8">
    <source>
        <dbReference type="Google" id="ProtNLM"/>
    </source>
</evidence>
<dbReference type="SUPFAM" id="SSF53383">
    <property type="entry name" value="PLP-dependent transferases"/>
    <property type="match status" value="1"/>
</dbReference>
<evidence type="ECO:0000256" key="1">
    <source>
        <dbReference type="ARBA" id="ARBA00001933"/>
    </source>
</evidence>
<gene>
    <name evidence="6" type="ORF">MVES_001956</name>
</gene>
<dbReference type="OrthoDB" id="3512640at2759"/>
<feature type="region of interest" description="Disordered" evidence="5">
    <location>
        <begin position="324"/>
        <end position="349"/>
    </location>
</feature>
<evidence type="ECO:0000256" key="4">
    <source>
        <dbReference type="RuleBase" id="RU362118"/>
    </source>
</evidence>
<dbReference type="GO" id="GO:0019346">
    <property type="term" value="P:transsulfuration"/>
    <property type="evidence" value="ECO:0007669"/>
    <property type="project" value="InterPro"/>
</dbReference>
<reference evidence="6 7" key="1">
    <citation type="submission" date="2017-10" db="EMBL/GenBank/DDBJ databases">
        <title>A novel species of cold-tolerant Malassezia isolated from bats.</title>
        <authorList>
            <person name="Lorch J.M."/>
            <person name="Palmer J.M."/>
            <person name="Vanderwolf K.J."/>
            <person name="Schmidt K.Z."/>
            <person name="Verant M.L."/>
            <person name="Weller T.J."/>
            <person name="Blehert D.S."/>
        </authorList>
    </citation>
    <scope>NUCLEOTIDE SEQUENCE [LARGE SCALE GENOMIC DNA]</scope>
    <source>
        <strain evidence="6 7">NWHC:44797-103</strain>
    </source>
</reference>
<evidence type="ECO:0000256" key="3">
    <source>
        <dbReference type="PIRSR" id="PIRSR001434-2"/>
    </source>
</evidence>
<dbReference type="InterPro" id="IPR015421">
    <property type="entry name" value="PyrdxlP-dep_Trfase_major"/>
</dbReference>
<keyword evidence="7" id="KW-1185">Reference proteome</keyword>
<dbReference type="InterPro" id="IPR015424">
    <property type="entry name" value="PyrdxlP-dep_Trfase"/>
</dbReference>
<feature type="modified residue" description="N6-(pyridoxal phosphate)lysine" evidence="3">
    <location>
        <position position="223"/>
    </location>
</feature>
<dbReference type="Proteomes" id="UP000232875">
    <property type="component" value="Unassembled WGS sequence"/>
</dbReference>
<dbReference type="EMBL" id="KZ454990">
    <property type="protein sequence ID" value="PKI84196.1"/>
    <property type="molecule type" value="Genomic_DNA"/>
</dbReference>
<dbReference type="Pfam" id="PF01053">
    <property type="entry name" value="Cys_Met_Meta_PP"/>
    <property type="match status" value="1"/>
</dbReference>
<dbReference type="GO" id="GO:0030170">
    <property type="term" value="F:pyridoxal phosphate binding"/>
    <property type="evidence" value="ECO:0007669"/>
    <property type="project" value="InterPro"/>
</dbReference>
<dbReference type="GO" id="GO:0005737">
    <property type="term" value="C:cytoplasm"/>
    <property type="evidence" value="ECO:0007669"/>
    <property type="project" value="TreeGrafter"/>
</dbReference>
<proteinExistence type="inferred from homology"/>
<dbReference type="InterPro" id="IPR000277">
    <property type="entry name" value="Cys/Met-Metab_PyrdxlP-dep_enz"/>
</dbReference>
<dbReference type="GO" id="GO:0016846">
    <property type="term" value="F:carbon-sulfur lyase activity"/>
    <property type="evidence" value="ECO:0007669"/>
    <property type="project" value="TreeGrafter"/>
</dbReference>
<dbReference type="AlphaFoldDB" id="A0A2N1JCC6"/>
<comment type="cofactor">
    <cofactor evidence="1 4">
        <name>pyridoxal 5'-phosphate</name>
        <dbReference type="ChEBI" id="CHEBI:597326"/>
    </cofactor>
</comment>
<dbReference type="PIRSF" id="PIRSF001434">
    <property type="entry name" value="CGS"/>
    <property type="match status" value="1"/>
</dbReference>
<name>A0A2N1JCC6_9BASI</name>
<dbReference type="PROSITE" id="PS00868">
    <property type="entry name" value="CYS_MET_METAB_PP"/>
    <property type="match status" value="1"/>
</dbReference>
<dbReference type="Gene3D" id="3.90.1150.10">
    <property type="entry name" value="Aspartate Aminotransferase, domain 1"/>
    <property type="match status" value="1"/>
</dbReference>
<dbReference type="PANTHER" id="PTHR11808">
    <property type="entry name" value="TRANS-SULFURATION ENZYME FAMILY MEMBER"/>
    <property type="match status" value="1"/>
</dbReference>
<evidence type="ECO:0000313" key="7">
    <source>
        <dbReference type="Proteomes" id="UP000232875"/>
    </source>
</evidence>
<organism evidence="6 7">
    <name type="scientific">Malassezia vespertilionis</name>
    <dbReference type="NCBI Taxonomy" id="2020962"/>
    <lineage>
        <taxon>Eukaryota</taxon>
        <taxon>Fungi</taxon>
        <taxon>Dikarya</taxon>
        <taxon>Basidiomycota</taxon>
        <taxon>Ustilaginomycotina</taxon>
        <taxon>Malasseziomycetes</taxon>
        <taxon>Malasseziales</taxon>
        <taxon>Malasseziaceae</taxon>
        <taxon>Malassezia</taxon>
    </lineage>
</organism>
<evidence type="ECO:0000256" key="2">
    <source>
        <dbReference type="ARBA" id="ARBA00022898"/>
    </source>
</evidence>
<evidence type="ECO:0000313" key="6">
    <source>
        <dbReference type="EMBL" id="PKI84196.1"/>
    </source>
</evidence>
<evidence type="ECO:0000256" key="5">
    <source>
        <dbReference type="SAM" id="MobiDB-lite"/>
    </source>
</evidence>
<sequence length="431" mass="47200">MAPRNLPAPQLATRMLHADHADHQADSTHPVAPPMSLSTTFRQPHPDSALASGVEKMMSTPDKAPLHVYSRYTQDTNLRTERVLSSLLSGHALTFSSGLAAAFAVLNYFAPSVIAIRRGYFGVHEAAEIYGRGRDVKIIDLDDEYPAPCSASADEKDGIRRGATLVWVETPLNPTGEARDLAHYVKLARNANAYIAVDSTFAPPPLQDPFQYNVDVVMHSGTKYMGGHSDVLAGVLCTQNYDQFRGLWHDRAAHGAVLGMLESYLLLRSLRTLSLRVTQQSKTAAELVKWLHSLTAGQTPDPDTPKELTDGKVITHVWHSTLQPRSDYTTDADGHPEGRGFDPSSQMPNGGSPTFGMLVATETMAVYLPHEVEYFTPATSLGGVESLMEQRKISSPQEDSKLLRISTGIEAFADLKADLIRGMLTVLEQRR</sequence>
<protein>
    <recommendedName>
        <fullName evidence="8">Cystathionine gamma-synthase</fullName>
    </recommendedName>
</protein>
<dbReference type="InterPro" id="IPR015422">
    <property type="entry name" value="PyrdxlP-dep_Trfase_small"/>
</dbReference>
<dbReference type="STRING" id="2020962.A0A2N1JCC6"/>
<dbReference type="InterPro" id="IPR054542">
    <property type="entry name" value="Cys_met_metab_PP"/>
</dbReference>
<keyword evidence="2 3" id="KW-0663">Pyridoxal phosphate</keyword>
<comment type="similarity">
    <text evidence="4">Belongs to the trans-sulfuration enzymes family.</text>
</comment>
<dbReference type="PANTHER" id="PTHR11808:SF35">
    <property type="entry name" value="CYSTATHIONINE GAMMA-SYNTHASE (AFU_ORTHOLOGUE AFUA_7G01590)"/>
    <property type="match status" value="1"/>
</dbReference>
<accession>A0A2N1JCC6</accession>
<dbReference type="Gene3D" id="3.40.640.10">
    <property type="entry name" value="Type I PLP-dependent aspartate aminotransferase-like (Major domain)"/>
    <property type="match status" value="1"/>
</dbReference>